<sequence length="476" mass="55744">MQFSMVVVEVVILINTNSKEQHNDNRSGRRNWISLKKIHSLIEIPRFDQTLEPNILEEQTENEEVQLNISWQEKVFSQYEIDYYGVKNNCITDLQKNYHHIIKSTGLSEQRKKDKIFTYTTADNYSPDEEIFDMAKRATKQRIDQDENAFESMYIMADLDSEILLFSLRWDPTEKLLLIYPDFNCMKINPYYKEIQGDSRQMYHFGIKNLSRKGQFTGSKETVQIQDNLINKLMRLTLREELSKDHFSYPNNHQLQFLVLLEIKSGVGFSYDNTHVRFKVDLPIEAKITDGFIDGSTHSSKQTNGTWQYAHCHEICFEIPENHDIDENVRVYFEVISIDSWKRERLLGNACLDIKLMSQVVETKLTCLKIANNNNFYDKLEAFLVGGRREINLEEFFGSKENSLLNRYGSSTERSGELDIKCQVVQQHRPQIIQLAGGPNAKKHGKFRANVITIEELLSSYQRARERLEDIVNLKY</sequence>
<keyword evidence="5" id="KW-0966">Cell projection</keyword>
<dbReference type="AlphaFoldDB" id="A0A8D8P004"/>
<dbReference type="PANTHER" id="PTHR12968">
    <property type="entry name" value="B9 DOMAIN-CONTAINING"/>
    <property type="match status" value="1"/>
</dbReference>
<dbReference type="EMBL" id="HBUE01206512">
    <property type="protein sequence ID" value="CAG6532261.1"/>
    <property type="molecule type" value="Transcribed_RNA"/>
</dbReference>
<accession>A0A8D8P004</accession>
<evidence type="ECO:0000256" key="5">
    <source>
        <dbReference type="ARBA" id="ARBA00023273"/>
    </source>
</evidence>
<evidence type="ECO:0000256" key="1">
    <source>
        <dbReference type="ARBA" id="ARBA00004120"/>
    </source>
</evidence>
<dbReference type="EMBL" id="HBUE01312826">
    <property type="protein sequence ID" value="CAG6584137.1"/>
    <property type="molecule type" value="Transcribed_RNA"/>
</dbReference>
<dbReference type="InterPro" id="IPR010796">
    <property type="entry name" value="C2_B9-type_dom"/>
</dbReference>
<organism evidence="6">
    <name type="scientific">Culex pipiens</name>
    <name type="common">House mosquito</name>
    <dbReference type="NCBI Taxonomy" id="7175"/>
    <lineage>
        <taxon>Eukaryota</taxon>
        <taxon>Metazoa</taxon>
        <taxon>Ecdysozoa</taxon>
        <taxon>Arthropoda</taxon>
        <taxon>Hexapoda</taxon>
        <taxon>Insecta</taxon>
        <taxon>Pterygota</taxon>
        <taxon>Neoptera</taxon>
        <taxon>Endopterygota</taxon>
        <taxon>Diptera</taxon>
        <taxon>Nematocera</taxon>
        <taxon>Culicoidea</taxon>
        <taxon>Culicidae</taxon>
        <taxon>Culicinae</taxon>
        <taxon>Culicini</taxon>
        <taxon>Culex</taxon>
        <taxon>Culex</taxon>
    </lineage>
</organism>
<dbReference type="PANTHER" id="PTHR12968:SF4">
    <property type="entry name" value="TECTONIC-LIKE COMPLEX MEMBER MKS1"/>
    <property type="match status" value="1"/>
</dbReference>
<reference evidence="6" key="1">
    <citation type="submission" date="2021-05" db="EMBL/GenBank/DDBJ databases">
        <authorList>
            <person name="Alioto T."/>
            <person name="Alioto T."/>
            <person name="Gomez Garrido J."/>
        </authorList>
    </citation>
    <scope>NUCLEOTIDE SEQUENCE</scope>
</reference>
<keyword evidence="4" id="KW-0206">Cytoskeleton</keyword>
<evidence type="ECO:0000313" key="6">
    <source>
        <dbReference type="EMBL" id="CAG6584137.1"/>
    </source>
</evidence>
<dbReference type="Pfam" id="PF07162">
    <property type="entry name" value="B9-C2"/>
    <property type="match status" value="1"/>
</dbReference>
<evidence type="ECO:0000256" key="4">
    <source>
        <dbReference type="ARBA" id="ARBA00023212"/>
    </source>
</evidence>
<protein>
    <submittedName>
        <fullName evidence="6">Meckel syndrome type 1 protein</fullName>
    </submittedName>
</protein>
<dbReference type="GO" id="GO:0036038">
    <property type="term" value="C:MKS complex"/>
    <property type="evidence" value="ECO:0007669"/>
    <property type="project" value="TreeGrafter"/>
</dbReference>
<dbReference type="EMBL" id="HBUE01019431">
    <property type="protein sequence ID" value="CAG6451873.1"/>
    <property type="molecule type" value="Transcribed_RNA"/>
</dbReference>
<dbReference type="GO" id="GO:0060271">
    <property type="term" value="P:cilium assembly"/>
    <property type="evidence" value="ECO:0007669"/>
    <property type="project" value="TreeGrafter"/>
</dbReference>
<comment type="subcellular location">
    <subcellularLocation>
        <location evidence="1">Cytoplasm</location>
        <location evidence="1">Cytoskeleton</location>
        <location evidence="1">Cilium basal body</location>
    </subcellularLocation>
</comment>
<dbReference type="EMBL" id="HBUE01206518">
    <property type="protein sequence ID" value="CAG6532266.1"/>
    <property type="molecule type" value="Transcribed_RNA"/>
</dbReference>
<proteinExistence type="predicted"/>
<name>A0A8D8P004_CULPI</name>
<dbReference type="EMBL" id="HBUE01019429">
    <property type="protein sequence ID" value="CAG6451871.1"/>
    <property type="molecule type" value="Transcribed_RNA"/>
</dbReference>
<evidence type="ECO:0000256" key="2">
    <source>
        <dbReference type="ARBA" id="ARBA00022490"/>
    </source>
</evidence>
<keyword evidence="2" id="KW-0963">Cytoplasm</keyword>
<dbReference type="EMBL" id="HBUE01206519">
    <property type="protein sequence ID" value="CAG6532267.1"/>
    <property type="molecule type" value="Transcribed_RNA"/>
</dbReference>
<dbReference type="EMBL" id="HBUE01206511">
    <property type="protein sequence ID" value="CAG6532260.1"/>
    <property type="molecule type" value="Transcribed_RNA"/>
</dbReference>
<evidence type="ECO:0000256" key="3">
    <source>
        <dbReference type="ARBA" id="ARBA00022794"/>
    </source>
</evidence>
<dbReference type="EMBL" id="HBUE01019428">
    <property type="protein sequence ID" value="CAG6451870.1"/>
    <property type="molecule type" value="Transcribed_RNA"/>
</dbReference>
<dbReference type="EMBL" id="HBUE01312828">
    <property type="protein sequence ID" value="CAG6584138.1"/>
    <property type="molecule type" value="Transcribed_RNA"/>
</dbReference>
<keyword evidence="3" id="KW-0970">Cilium biogenesis/degradation</keyword>
<dbReference type="EMBL" id="HBUE01206516">
    <property type="protein sequence ID" value="CAG6532265.1"/>
    <property type="molecule type" value="Transcribed_RNA"/>
</dbReference>
<dbReference type="EMBL" id="HBUE01312829">
    <property type="protein sequence ID" value="CAG6584139.1"/>
    <property type="molecule type" value="Transcribed_RNA"/>
</dbReference>
<dbReference type="EMBL" id="HBUE01312821">
    <property type="protein sequence ID" value="CAG6584132.1"/>
    <property type="molecule type" value="Transcribed_RNA"/>
</dbReference>
<dbReference type="EMBL" id="HBUE01312822">
    <property type="protein sequence ID" value="CAG6584133.1"/>
    <property type="molecule type" value="Transcribed_RNA"/>
</dbReference>